<evidence type="ECO:0000313" key="1">
    <source>
        <dbReference type="EMBL" id="EJR23801.1"/>
    </source>
</evidence>
<gene>
    <name evidence="1" type="ORF">IIA_01893</name>
</gene>
<reference evidence="1" key="1">
    <citation type="submission" date="2012-04" db="EMBL/GenBank/DDBJ databases">
        <title>The Genome Sequence of Bacillus cereus VD014.</title>
        <authorList>
            <consortium name="The Broad Institute Genome Sequencing Platform"/>
            <consortium name="The Broad Institute Genome Sequencing Center for Infectious Disease"/>
            <person name="Feldgarden M."/>
            <person name="Van der Auwera G.A."/>
            <person name="Mahillon J."/>
            <person name="Duprez V."/>
            <person name="Timmery S."/>
            <person name="Mattelet C."/>
            <person name="Dierick K."/>
            <person name="Sun M."/>
            <person name="Yu Z."/>
            <person name="Zhu L."/>
            <person name="Hu X."/>
            <person name="Shank E.B."/>
            <person name="Swiecicka I."/>
            <person name="Hansen B.M."/>
            <person name="Andrup L."/>
            <person name="Young S.K."/>
            <person name="Zeng Q."/>
            <person name="Gargeya S."/>
            <person name="Fitzgerald M."/>
            <person name="Haas B."/>
            <person name="Abouelleil A."/>
            <person name="Alvarado L."/>
            <person name="Arachchi H.M."/>
            <person name="Berlin A."/>
            <person name="Chapman S.B."/>
            <person name="Goldberg J."/>
            <person name="Griggs A."/>
            <person name="Gujja S."/>
            <person name="Hansen M."/>
            <person name="Howarth C."/>
            <person name="Imamovic A."/>
            <person name="Larimer J."/>
            <person name="McCowen C."/>
            <person name="Montmayeur A."/>
            <person name="Murphy C."/>
            <person name="Neiman D."/>
            <person name="Pearson M."/>
            <person name="Priest M."/>
            <person name="Roberts A."/>
            <person name="Saif S."/>
            <person name="Shea T."/>
            <person name="Sisk P."/>
            <person name="Sykes S."/>
            <person name="Wortman J."/>
            <person name="Nusbaum C."/>
            <person name="Birren B."/>
        </authorList>
    </citation>
    <scope>NUCLEOTIDE SEQUENCE</scope>
    <source>
        <strain evidence="1">VD014</strain>
    </source>
</reference>
<dbReference type="EMBL" id="AHER01000025">
    <property type="protein sequence ID" value="EJR23801.1"/>
    <property type="molecule type" value="Genomic_DNA"/>
</dbReference>
<name>A0A9W5NR20_BACC8</name>
<dbReference type="Proteomes" id="UP000006607">
    <property type="component" value="Unassembled WGS sequence"/>
</dbReference>
<organism evidence="1 2">
    <name type="scientific">Bacillus cereus (strain VD014)</name>
    <dbReference type="NCBI Taxonomy" id="1053223"/>
    <lineage>
        <taxon>Bacteria</taxon>
        <taxon>Bacillati</taxon>
        <taxon>Bacillota</taxon>
        <taxon>Bacilli</taxon>
        <taxon>Bacillales</taxon>
        <taxon>Bacillaceae</taxon>
        <taxon>Bacillus</taxon>
        <taxon>Bacillus cereus group</taxon>
    </lineage>
</organism>
<dbReference type="AlphaFoldDB" id="A0A9W5NR20"/>
<protein>
    <submittedName>
        <fullName evidence="1">Uncharacterized protein</fullName>
    </submittedName>
</protein>
<evidence type="ECO:0000313" key="2">
    <source>
        <dbReference type="Proteomes" id="UP000006607"/>
    </source>
</evidence>
<proteinExistence type="predicted"/>
<comment type="caution">
    <text evidence="1">The sequence shown here is derived from an EMBL/GenBank/DDBJ whole genome shotgun (WGS) entry which is preliminary data.</text>
</comment>
<sequence>MKNGYIKLIKFYYRNFIFIQRGIDMNFENFEKQEQFKQLQKNNVVIVKWKKSVRQYKELGEITHHNSHTINRINELILNVPRNDYFSINNYLIGESWAEEVYVVNP</sequence>
<accession>A0A9W5NR20</accession>